<comment type="caution">
    <text evidence="7">The sequence shown here is derived from an EMBL/GenBank/DDBJ whole genome shotgun (WGS) entry which is preliminary data.</text>
</comment>
<evidence type="ECO:0000256" key="4">
    <source>
        <dbReference type="ARBA" id="ARBA00022989"/>
    </source>
</evidence>
<organism evidence="7 8">
    <name type="scientific">Sphingobium jiangsuense</name>
    <dbReference type="NCBI Taxonomy" id="870476"/>
    <lineage>
        <taxon>Bacteria</taxon>
        <taxon>Pseudomonadati</taxon>
        <taxon>Pseudomonadota</taxon>
        <taxon>Alphaproteobacteria</taxon>
        <taxon>Sphingomonadales</taxon>
        <taxon>Sphingomonadaceae</taxon>
        <taxon>Sphingobium</taxon>
    </lineage>
</organism>
<name>A0A7W6BH05_9SPHN</name>
<reference evidence="7 8" key="1">
    <citation type="submission" date="2020-08" db="EMBL/GenBank/DDBJ databases">
        <title>Genomic Encyclopedia of Type Strains, Phase IV (KMG-IV): sequencing the most valuable type-strain genomes for metagenomic binning, comparative biology and taxonomic classification.</title>
        <authorList>
            <person name="Goeker M."/>
        </authorList>
    </citation>
    <scope>NUCLEOTIDE SEQUENCE [LARGE SCALE GENOMIC DNA]</scope>
    <source>
        <strain evidence="7 8">DSM 26189</strain>
    </source>
</reference>
<sequence length="374" mass="40144">MNDTGHDEAQGGAQGQAIAYDGERTPLTGAEIARLEETVPGATGASPAAFPLRAWWAIVKRVYVMVDFHNLSLLAAGVAFFAFLAFVPLIASVVLLYGLVGDPQTVAQSVDLLDGFVPPEVLGILSEQLLAIVNSNKTAQGFGLLIALLVSIYGAMRAATAMIGALNVIYEEHETRNIFRKTAVAAAITFGMVLVAVIGIIAMSLFTYVTRFLSPYIGGAATLLVQIATWAMAGALVSLTFAIFFRFAPDRRAAKWRWLSVGSLLSTVLWTSITVGFGFYVANFTNYNATYGSLAAVVIFLMWLFLSSFAVLIGAEVNSEMERQTMVDSTVGPDRPIGQRGAVMADSIAVDGASRALLEKKRNREAARLRDRIS</sequence>
<dbReference type="NCBIfam" id="TIGR00765">
    <property type="entry name" value="yihY_not_rbn"/>
    <property type="match status" value="1"/>
</dbReference>
<gene>
    <name evidence="7" type="ORF">GGR43_000416</name>
</gene>
<dbReference type="Pfam" id="PF03631">
    <property type="entry name" value="Virul_fac_BrkB"/>
    <property type="match status" value="1"/>
</dbReference>
<evidence type="ECO:0000256" key="6">
    <source>
        <dbReference type="SAM" id="Phobius"/>
    </source>
</evidence>
<keyword evidence="5 6" id="KW-0472">Membrane</keyword>
<dbReference type="EMBL" id="JACIDT010000001">
    <property type="protein sequence ID" value="MBB3924722.1"/>
    <property type="molecule type" value="Genomic_DNA"/>
</dbReference>
<comment type="subcellular location">
    <subcellularLocation>
        <location evidence="1">Cell membrane</location>
        <topology evidence="1">Multi-pass membrane protein</topology>
    </subcellularLocation>
</comment>
<dbReference type="RefSeq" id="WP_188070266.1">
    <property type="nucleotide sequence ID" value="NZ_BSPS01000026.1"/>
</dbReference>
<evidence type="ECO:0000256" key="3">
    <source>
        <dbReference type="ARBA" id="ARBA00022692"/>
    </source>
</evidence>
<keyword evidence="4 6" id="KW-1133">Transmembrane helix</keyword>
<keyword evidence="2" id="KW-1003">Cell membrane</keyword>
<dbReference type="InterPro" id="IPR017039">
    <property type="entry name" value="Virul_fac_BrkB"/>
</dbReference>
<proteinExistence type="predicted"/>
<evidence type="ECO:0000256" key="2">
    <source>
        <dbReference type="ARBA" id="ARBA00022475"/>
    </source>
</evidence>
<accession>A0A7W6BH05</accession>
<keyword evidence="8" id="KW-1185">Reference proteome</keyword>
<evidence type="ECO:0000313" key="7">
    <source>
        <dbReference type="EMBL" id="MBB3924722.1"/>
    </source>
</evidence>
<feature type="transmembrane region" description="Helical" evidence="6">
    <location>
        <begin position="182"/>
        <end position="207"/>
    </location>
</feature>
<dbReference type="GO" id="GO:0005886">
    <property type="term" value="C:plasma membrane"/>
    <property type="evidence" value="ECO:0007669"/>
    <property type="project" value="UniProtKB-SubCell"/>
</dbReference>
<feature type="transmembrane region" description="Helical" evidence="6">
    <location>
        <begin position="227"/>
        <end position="247"/>
    </location>
</feature>
<protein>
    <submittedName>
        <fullName evidence="7">Membrane protein</fullName>
    </submittedName>
</protein>
<feature type="transmembrane region" description="Helical" evidence="6">
    <location>
        <begin position="259"/>
        <end position="282"/>
    </location>
</feature>
<keyword evidence="3 6" id="KW-0812">Transmembrane</keyword>
<evidence type="ECO:0000313" key="8">
    <source>
        <dbReference type="Proteomes" id="UP000571950"/>
    </source>
</evidence>
<feature type="transmembrane region" description="Helical" evidence="6">
    <location>
        <begin position="71"/>
        <end position="100"/>
    </location>
</feature>
<dbReference type="PANTHER" id="PTHR30213:SF0">
    <property type="entry name" value="UPF0761 MEMBRANE PROTEIN YIHY"/>
    <property type="match status" value="1"/>
</dbReference>
<evidence type="ECO:0000256" key="5">
    <source>
        <dbReference type="ARBA" id="ARBA00023136"/>
    </source>
</evidence>
<feature type="transmembrane region" description="Helical" evidence="6">
    <location>
        <begin position="294"/>
        <end position="315"/>
    </location>
</feature>
<dbReference type="AlphaFoldDB" id="A0A7W6BH05"/>
<evidence type="ECO:0000256" key="1">
    <source>
        <dbReference type="ARBA" id="ARBA00004651"/>
    </source>
</evidence>
<feature type="transmembrane region" description="Helical" evidence="6">
    <location>
        <begin position="144"/>
        <end position="170"/>
    </location>
</feature>
<dbReference type="Proteomes" id="UP000571950">
    <property type="component" value="Unassembled WGS sequence"/>
</dbReference>
<dbReference type="PANTHER" id="PTHR30213">
    <property type="entry name" value="INNER MEMBRANE PROTEIN YHJD"/>
    <property type="match status" value="1"/>
</dbReference>